<evidence type="ECO:0000313" key="1">
    <source>
        <dbReference type="EMBL" id="KAJ8894108.1"/>
    </source>
</evidence>
<name>A0ABQ9IBQ9_9NEOP</name>
<proteinExistence type="predicted"/>
<evidence type="ECO:0000313" key="2">
    <source>
        <dbReference type="Proteomes" id="UP001159363"/>
    </source>
</evidence>
<accession>A0ABQ9IBQ9</accession>
<gene>
    <name evidence="1" type="ORF">PR048_006718</name>
</gene>
<reference evidence="1 2" key="1">
    <citation type="submission" date="2023-02" db="EMBL/GenBank/DDBJ databases">
        <title>LHISI_Scaffold_Assembly.</title>
        <authorList>
            <person name="Stuart O.P."/>
            <person name="Cleave R."/>
            <person name="Magrath M.J.L."/>
            <person name="Mikheyev A.S."/>
        </authorList>
    </citation>
    <scope>NUCLEOTIDE SEQUENCE [LARGE SCALE GENOMIC DNA]</scope>
    <source>
        <strain evidence="1">Daus_M_001</strain>
        <tissue evidence="1">Leg muscle</tissue>
    </source>
</reference>
<dbReference type="EMBL" id="JARBHB010000002">
    <property type="protein sequence ID" value="KAJ8894108.1"/>
    <property type="molecule type" value="Genomic_DNA"/>
</dbReference>
<organism evidence="1 2">
    <name type="scientific">Dryococelus australis</name>
    <dbReference type="NCBI Taxonomy" id="614101"/>
    <lineage>
        <taxon>Eukaryota</taxon>
        <taxon>Metazoa</taxon>
        <taxon>Ecdysozoa</taxon>
        <taxon>Arthropoda</taxon>
        <taxon>Hexapoda</taxon>
        <taxon>Insecta</taxon>
        <taxon>Pterygota</taxon>
        <taxon>Neoptera</taxon>
        <taxon>Polyneoptera</taxon>
        <taxon>Phasmatodea</taxon>
        <taxon>Verophasmatodea</taxon>
        <taxon>Anareolatae</taxon>
        <taxon>Phasmatidae</taxon>
        <taxon>Eurycanthinae</taxon>
        <taxon>Dryococelus</taxon>
    </lineage>
</organism>
<sequence>MAAARLAGGHGSAARSCACANFLCRHRNFNHNPRRVAFIYSSRATKHREIHATQFVYLQGDPGSIPGRVTPDFRMWESCRMMPLAGGSSRGSPVSSASSFRRCSMHSSLTLIGSQDPVCGVQLEYIARDPPHFLRQLHTSDSTSRSRLSLGWVICMANPLAHLGHSNPFGISHLCTALLYD</sequence>
<protein>
    <submittedName>
        <fullName evidence="1">Uncharacterized protein</fullName>
    </submittedName>
</protein>
<dbReference type="Proteomes" id="UP001159363">
    <property type="component" value="Chromosome 2"/>
</dbReference>
<keyword evidence="2" id="KW-1185">Reference proteome</keyword>
<comment type="caution">
    <text evidence="1">The sequence shown here is derived from an EMBL/GenBank/DDBJ whole genome shotgun (WGS) entry which is preliminary data.</text>
</comment>